<dbReference type="PANTHER" id="PTHR45923:SF20">
    <property type="entry name" value="PROTEIN ROOT HAIR DEFECTIVE 3 HOMOLOG 2"/>
    <property type="match status" value="1"/>
</dbReference>
<dbReference type="InterPro" id="IPR002872">
    <property type="entry name" value="Proline_DH_dom"/>
</dbReference>
<evidence type="ECO:0000313" key="5">
    <source>
        <dbReference type="Proteomes" id="UP000631114"/>
    </source>
</evidence>
<evidence type="ECO:0000259" key="3">
    <source>
        <dbReference type="Pfam" id="PF20428"/>
    </source>
</evidence>
<organism evidence="4 5">
    <name type="scientific">Coptis chinensis</name>
    <dbReference type="NCBI Taxonomy" id="261450"/>
    <lineage>
        <taxon>Eukaryota</taxon>
        <taxon>Viridiplantae</taxon>
        <taxon>Streptophyta</taxon>
        <taxon>Embryophyta</taxon>
        <taxon>Tracheophyta</taxon>
        <taxon>Spermatophyta</taxon>
        <taxon>Magnoliopsida</taxon>
        <taxon>Ranunculales</taxon>
        <taxon>Ranunculaceae</taxon>
        <taxon>Coptidoideae</taxon>
        <taxon>Coptis</taxon>
    </lineage>
</organism>
<dbReference type="AlphaFoldDB" id="A0A835LA41"/>
<dbReference type="InterPro" id="IPR029041">
    <property type="entry name" value="FAD-linked_oxidoreductase-like"/>
</dbReference>
<feature type="domain" description="Proline dehydrogenase" evidence="2">
    <location>
        <begin position="277"/>
        <end position="355"/>
    </location>
</feature>
<sequence length="365" mass="40390">MEKDNLEKEKSVLMGTALTQDNQDGALEITVSGEKYRCLGFAKAKSEVLSVEKSDYVQPVYQCMLGCLRSRAFEHFKKGLENSFNEGEPFSRIGLRVYPNLACLNLIKESGDAAIQHAKWDPTKVREKLRRDMEAHAASFSTSLSGFELDQATYNGMALDLRQFTRSLVEKKAKEEAGKSLKILFVMAALRLEDKSDKIENVLFSSLMDGTVSVLGSQQSSVGISADPLASNTWAEVSPNDVLITPVQCKSLWRQFKTETEYTVTQAISSQVFTGTGAVVLATHNLKSRKVAAAKAQGLGIRKGSPKLQFDELKGMTNELLFGLRNAEFQVSKYFPYDPVEMVMPILSLKGEENVRPLSASTLDM</sequence>
<dbReference type="InterPro" id="IPR046758">
    <property type="entry name" value="Sey1/RHD3-like_3HB"/>
</dbReference>
<keyword evidence="5" id="KW-1185">Reference proteome</keyword>
<dbReference type="SUPFAM" id="SSF51730">
    <property type="entry name" value="FAD-linked oxidoreductase"/>
    <property type="match status" value="1"/>
</dbReference>
<dbReference type="InterPro" id="IPR008803">
    <property type="entry name" value="RHD3/Sey1"/>
</dbReference>
<dbReference type="Pfam" id="PF01619">
    <property type="entry name" value="Pro_dh"/>
    <property type="match status" value="1"/>
</dbReference>
<name>A0A835LA41_9MAGN</name>
<reference evidence="4 5" key="1">
    <citation type="submission" date="2020-10" db="EMBL/GenBank/DDBJ databases">
        <title>The Coptis chinensis genome and diversification of protoberbering-type alkaloids.</title>
        <authorList>
            <person name="Wang B."/>
            <person name="Shu S."/>
            <person name="Song C."/>
            <person name="Liu Y."/>
        </authorList>
    </citation>
    <scope>NUCLEOTIDE SEQUENCE [LARGE SCALE GENOMIC DNA]</scope>
    <source>
        <strain evidence="4">HL-2020</strain>
        <tissue evidence="4">Leaf</tissue>
    </source>
</reference>
<dbReference type="GO" id="GO:0016491">
    <property type="term" value="F:oxidoreductase activity"/>
    <property type="evidence" value="ECO:0007669"/>
    <property type="project" value="UniProtKB-KW"/>
</dbReference>
<dbReference type="PANTHER" id="PTHR45923">
    <property type="entry name" value="PROTEIN SEY1"/>
    <property type="match status" value="1"/>
</dbReference>
<feature type="domain" description="Sey1/RHD3-like three-helix bundle" evidence="3">
    <location>
        <begin position="179"/>
        <end position="271"/>
    </location>
</feature>
<dbReference type="EMBL" id="JADFTS010000009">
    <property type="protein sequence ID" value="KAF9587738.1"/>
    <property type="molecule type" value="Genomic_DNA"/>
</dbReference>
<evidence type="ECO:0000313" key="4">
    <source>
        <dbReference type="EMBL" id="KAF9587738.1"/>
    </source>
</evidence>
<dbReference type="GO" id="GO:0016320">
    <property type="term" value="P:endoplasmic reticulum membrane fusion"/>
    <property type="evidence" value="ECO:0007669"/>
    <property type="project" value="TreeGrafter"/>
</dbReference>
<dbReference type="GO" id="GO:0003924">
    <property type="term" value="F:GTPase activity"/>
    <property type="evidence" value="ECO:0007669"/>
    <property type="project" value="TreeGrafter"/>
</dbReference>
<gene>
    <name evidence="4" type="ORF">IFM89_004715</name>
</gene>
<dbReference type="Pfam" id="PF20428">
    <property type="entry name" value="Sey1_3HB"/>
    <property type="match status" value="2"/>
</dbReference>
<dbReference type="Gene3D" id="3.20.20.220">
    <property type="match status" value="1"/>
</dbReference>
<accession>A0A835LA41</accession>
<evidence type="ECO:0000256" key="1">
    <source>
        <dbReference type="ARBA" id="ARBA00023002"/>
    </source>
</evidence>
<protein>
    <submittedName>
        <fullName evidence="4">Uncharacterized protein</fullName>
    </submittedName>
</protein>
<feature type="domain" description="Sey1/RHD3-like three-helix bundle" evidence="3">
    <location>
        <begin position="44"/>
        <end position="140"/>
    </location>
</feature>
<comment type="caution">
    <text evidence="4">The sequence shown here is derived from an EMBL/GenBank/DDBJ whole genome shotgun (WGS) entry which is preliminary data.</text>
</comment>
<dbReference type="Proteomes" id="UP000631114">
    <property type="component" value="Unassembled WGS sequence"/>
</dbReference>
<evidence type="ECO:0000259" key="2">
    <source>
        <dbReference type="Pfam" id="PF01619"/>
    </source>
</evidence>
<keyword evidence="1" id="KW-0560">Oxidoreductase</keyword>
<dbReference type="GO" id="GO:0005783">
    <property type="term" value="C:endoplasmic reticulum"/>
    <property type="evidence" value="ECO:0007669"/>
    <property type="project" value="TreeGrafter"/>
</dbReference>
<dbReference type="OrthoDB" id="1597724at2759"/>
<proteinExistence type="predicted"/>